<feature type="compositionally biased region" description="Acidic residues" evidence="1">
    <location>
        <begin position="183"/>
        <end position="211"/>
    </location>
</feature>
<feature type="compositionally biased region" description="Basic and acidic residues" evidence="1">
    <location>
        <begin position="141"/>
        <end position="157"/>
    </location>
</feature>
<dbReference type="RefSeq" id="XP_004833043.1">
    <property type="nucleotide sequence ID" value="XM_004832986.1"/>
</dbReference>
<feature type="compositionally biased region" description="Acidic residues" evidence="1">
    <location>
        <begin position="36"/>
        <end position="51"/>
    </location>
</feature>
<evidence type="ECO:0000313" key="2">
    <source>
        <dbReference type="EMBL" id="EKX73591.1"/>
    </source>
</evidence>
<evidence type="ECO:0000313" key="3">
    <source>
        <dbReference type="Proteomes" id="UP000031512"/>
    </source>
</evidence>
<reference evidence="2 3" key="1">
    <citation type="journal article" date="2012" name="BMC Genomics">
        <title>Comparative genomic analysis and phylogenetic position of Theileria equi.</title>
        <authorList>
            <person name="Kappmeyer L.S."/>
            <person name="Thiagarajan M."/>
            <person name="Herndon D.R."/>
            <person name="Ramsay J.D."/>
            <person name="Caler E."/>
            <person name="Djikeng A."/>
            <person name="Gillespie J.J."/>
            <person name="Lau A.O."/>
            <person name="Roalson E.H."/>
            <person name="Silva J.C."/>
            <person name="Silva M.G."/>
            <person name="Suarez C.E."/>
            <person name="Ueti M.W."/>
            <person name="Nene V.M."/>
            <person name="Mealey R.H."/>
            <person name="Knowles D.P."/>
            <person name="Brayton K.A."/>
        </authorList>
    </citation>
    <scope>NUCLEOTIDE SEQUENCE [LARGE SCALE GENOMIC DNA]</scope>
    <source>
        <strain evidence="2 3">WA</strain>
    </source>
</reference>
<dbReference type="Pfam" id="PF04385">
    <property type="entry name" value="FAINT"/>
    <property type="match status" value="1"/>
</dbReference>
<feature type="compositionally biased region" description="Acidic residues" evidence="1">
    <location>
        <begin position="245"/>
        <end position="261"/>
    </location>
</feature>
<dbReference type="VEuPathDB" id="PiroplasmaDB:BEWA_036270"/>
<dbReference type="KEGG" id="beq:BEWA_036270"/>
<dbReference type="STRING" id="1537102.L1LE17"/>
<keyword evidence="3" id="KW-1185">Reference proteome</keyword>
<feature type="compositionally biased region" description="Acidic residues" evidence="1">
    <location>
        <begin position="59"/>
        <end position="87"/>
    </location>
</feature>
<accession>L1LE17</accession>
<dbReference type="AlphaFoldDB" id="L1LE17"/>
<dbReference type="Proteomes" id="UP000031512">
    <property type="component" value="Unassembled WGS sequence"/>
</dbReference>
<dbReference type="GeneID" id="15806514"/>
<feature type="region of interest" description="Disordered" evidence="1">
    <location>
        <begin position="27"/>
        <end position="271"/>
    </location>
</feature>
<protein>
    <submittedName>
        <fullName evidence="2">Uncharacterized protein</fullName>
    </submittedName>
</protein>
<evidence type="ECO:0000256" key="1">
    <source>
        <dbReference type="SAM" id="MobiDB-lite"/>
    </source>
</evidence>
<proteinExistence type="predicted"/>
<dbReference type="InterPro" id="IPR007480">
    <property type="entry name" value="DUF529"/>
</dbReference>
<sequence>MFFGIEQNDGGAQVSIGGIETVVEFWIPEEVVQEQPEPEPATEEEEDEESTEPSLGGTEENEQDEDNDSDEEDEDQEEDEEPETTEENEVKDNEPEEPNEEAPTESPEDDDWDGPVSQEQDDDPDLEPEPERRPRKSRNSTRRESNAYKSRDSNEKLPEDEDPEFHDGFWDTPDDYSERQDDTQDEPDGLVIDDEDPSEDHEDEAEEAYEDDSLKSAPETSTKSRTRSEEGTIGGLEQGHPKESEDNDLGEEDEDEAEESENSSSSPVSMDIADLDSQNYKHVDYIYDDNHIRLFLPNEGMIFAKLIDGENSIWEAKSDEKFEFAKVYLNKDGKAEVMLVTKNTPSGVERKYYTKTWTGWRESKDIGDRVPKLKVFAQQKSDYTIDLSATKGTKECTIFEAELLGITTKHFFPKPGYLAKGVKDGTRSIWEPIKHCGRHKSEEDFDGYDYCFSCIIHNKGDKELLEMIVVENDSVGKKYFEKADGKWVEIKKEDFNNKLKHMKSESEEASSHPSTTIPS</sequence>
<name>L1LE17_THEEQ</name>
<organism evidence="2 3">
    <name type="scientific">Theileria equi strain WA</name>
    <dbReference type="NCBI Taxonomy" id="1537102"/>
    <lineage>
        <taxon>Eukaryota</taxon>
        <taxon>Sar</taxon>
        <taxon>Alveolata</taxon>
        <taxon>Apicomplexa</taxon>
        <taxon>Aconoidasida</taxon>
        <taxon>Piroplasmida</taxon>
        <taxon>Theileriidae</taxon>
        <taxon>Theileria</taxon>
    </lineage>
</organism>
<gene>
    <name evidence="2" type="ORF">BEWA_036270</name>
</gene>
<dbReference type="EMBL" id="ACOU01000002">
    <property type="protein sequence ID" value="EKX73591.1"/>
    <property type="molecule type" value="Genomic_DNA"/>
</dbReference>
<feature type="compositionally biased region" description="Acidic residues" evidence="1">
    <location>
        <begin position="94"/>
        <end position="128"/>
    </location>
</feature>
<comment type="caution">
    <text evidence="2">The sequence shown here is derived from an EMBL/GenBank/DDBJ whole genome shotgun (WGS) entry which is preliminary data.</text>
</comment>